<name>A0A0A9B372_ARUDO</name>
<dbReference type="InterPro" id="IPR007658">
    <property type="entry name" value="DUF594"/>
</dbReference>
<reference evidence="1" key="1">
    <citation type="submission" date="2014-09" db="EMBL/GenBank/DDBJ databases">
        <authorList>
            <person name="Magalhaes I.L.F."/>
            <person name="Oliveira U."/>
            <person name="Santos F.R."/>
            <person name="Vidigal T.H.D.A."/>
            <person name="Brescovit A.D."/>
            <person name="Santos A.J."/>
        </authorList>
    </citation>
    <scope>NUCLEOTIDE SEQUENCE</scope>
    <source>
        <tissue evidence="1">Shoot tissue taken approximately 20 cm above the soil surface</tissue>
    </source>
</reference>
<dbReference type="PANTHER" id="PTHR31325">
    <property type="entry name" value="OS01G0798800 PROTEIN-RELATED"/>
    <property type="match status" value="1"/>
</dbReference>
<protein>
    <submittedName>
        <fullName evidence="1">Uncharacterized protein</fullName>
    </submittedName>
</protein>
<evidence type="ECO:0000313" key="1">
    <source>
        <dbReference type="EMBL" id="JAD56573.1"/>
    </source>
</evidence>
<dbReference type="EMBL" id="GBRH01241322">
    <property type="protein sequence ID" value="JAD56573.1"/>
    <property type="molecule type" value="Transcribed_RNA"/>
</dbReference>
<proteinExistence type="predicted"/>
<dbReference type="AlphaFoldDB" id="A0A0A9B372"/>
<dbReference type="Pfam" id="PF04578">
    <property type="entry name" value="DUF594"/>
    <property type="match status" value="1"/>
</dbReference>
<reference evidence="1" key="2">
    <citation type="journal article" date="2015" name="Data Brief">
        <title>Shoot transcriptome of the giant reed, Arundo donax.</title>
        <authorList>
            <person name="Barrero R.A."/>
            <person name="Guerrero F.D."/>
            <person name="Moolhuijzen P."/>
            <person name="Goolsby J.A."/>
            <person name="Tidwell J."/>
            <person name="Bellgard S.E."/>
            <person name="Bellgard M.I."/>
        </authorList>
    </citation>
    <scope>NUCLEOTIDE SEQUENCE</scope>
    <source>
        <tissue evidence="1">Shoot tissue taken approximately 20 cm above the soil surface</tissue>
    </source>
</reference>
<accession>A0A0A9B372</accession>
<sequence>MVSRSREHYVKMCYYLTGLKYSSAEDLAILLWRYGDAWNSAGSEFRRSLISFAEDRRDSFRKNAQLVNGARLGAILIGKDQLVGSTTSDMLELIAEVWAELLFCVAGECDSNDHAKQLSHGGELITIARFLVLYLSNGMVNERFSGSI</sequence>
<organism evidence="1">
    <name type="scientific">Arundo donax</name>
    <name type="common">Giant reed</name>
    <name type="synonym">Donax arundinaceus</name>
    <dbReference type="NCBI Taxonomy" id="35708"/>
    <lineage>
        <taxon>Eukaryota</taxon>
        <taxon>Viridiplantae</taxon>
        <taxon>Streptophyta</taxon>
        <taxon>Embryophyta</taxon>
        <taxon>Tracheophyta</taxon>
        <taxon>Spermatophyta</taxon>
        <taxon>Magnoliopsida</taxon>
        <taxon>Liliopsida</taxon>
        <taxon>Poales</taxon>
        <taxon>Poaceae</taxon>
        <taxon>PACMAD clade</taxon>
        <taxon>Arundinoideae</taxon>
        <taxon>Arundineae</taxon>
        <taxon>Arundo</taxon>
    </lineage>
</organism>